<evidence type="ECO:0000313" key="2">
    <source>
        <dbReference type="EMBL" id="WNH12522.1"/>
    </source>
</evidence>
<reference evidence="3 4" key="1">
    <citation type="submission" date="2023-09" db="EMBL/GenBank/DDBJ databases">
        <title>Thalassobella suaedae gen. nov., sp. nov., a marine bacterium of the family Flavobacteriaceae isolated from a halophyte Suaeda japonica.</title>
        <authorList>
            <person name="Lee S.Y."/>
            <person name="Hwang C.Y."/>
        </authorList>
    </citation>
    <scope>NUCLEOTIDE SEQUENCE [LARGE SCALE GENOMIC DNA]</scope>
    <source>
        <strain evidence="2 4">HL-DH10</strain>
        <strain evidence="1 3">HL-DH14</strain>
    </source>
</reference>
<dbReference type="RefSeq" id="WP_415862505.1">
    <property type="nucleotide sequence ID" value="NZ_CP134536.1"/>
</dbReference>
<evidence type="ECO:0000313" key="4">
    <source>
        <dbReference type="Proteomes" id="UP001303407"/>
    </source>
</evidence>
<dbReference type="EMBL" id="CP134537">
    <property type="protein sequence ID" value="WNH10531.1"/>
    <property type="molecule type" value="Genomic_DNA"/>
</dbReference>
<dbReference type="Proteomes" id="UP001302806">
    <property type="component" value="Chromosome"/>
</dbReference>
<gene>
    <name evidence="2" type="ORF">RHP49_16735</name>
    <name evidence="1" type="ORF">RHP51_07700</name>
</gene>
<accession>A0ABY9XXK1</accession>
<evidence type="ECO:0000313" key="1">
    <source>
        <dbReference type="EMBL" id="WNH10531.1"/>
    </source>
</evidence>
<name>A0ABY9XXK1_9FLAO</name>
<evidence type="ECO:0000313" key="3">
    <source>
        <dbReference type="Proteomes" id="UP001302806"/>
    </source>
</evidence>
<proteinExistence type="predicted"/>
<organism evidence="1 3">
    <name type="scientific">Thalassobellus suaedae</name>
    <dbReference type="NCBI Taxonomy" id="3074124"/>
    <lineage>
        <taxon>Bacteria</taxon>
        <taxon>Pseudomonadati</taxon>
        <taxon>Bacteroidota</taxon>
        <taxon>Flavobacteriia</taxon>
        <taxon>Flavobacteriales</taxon>
        <taxon>Flavobacteriaceae</taxon>
        <taxon>Thalassobellus</taxon>
    </lineage>
</organism>
<dbReference type="EMBL" id="CP134536">
    <property type="protein sequence ID" value="WNH12522.1"/>
    <property type="molecule type" value="Genomic_DNA"/>
</dbReference>
<protein>
    <submittedName>
        <fullName evidence="1">Uncharacterized protein</fullName>
    </submittedName>
</protein>
<sequence length="51" mass="5532">MLFFPPTGYKSASQASMFTSFFMGVDEENIPVPFLNDGNGGEGAIQNNINE</sequence>
<dbReference type="Proteomes" id="UP001303407">
    <property type="component" value="Chromosome"/>
</dbReference>
<keyword evidence="4" id="KW-1185">Reference proteome</keyword>